<dbReference type="RefSeq" id="WP_344730826.1">
    <property type="nucleotide sequence ID" value="NZ_BAABBI010000004.1"/>
</dbReference>
<accession>A0ABP7HJU0</accession>
<evidence type="ECO:0000313" key="3">
    <source>
        <dbReference type="Proteomes" id="UP001501456"/>
    </source>
</evidence>
<dbReference type="EMBL" id="BAABBI010000004">
    <property type="protein sequence ID" value="GAA3790635.1"/>
    <property type="molecule type" value="Genomic_DNA"/>
</dbReference>
<dbReference type="InterPro" id="IPR013766">
    <property type="entry name" value="Thioredoxin_domain"/>
</dbReference>
<sequence>MRFIKPFYTIALCAITLYSCKKDTDKNSGDTVFFGGEVINPLSDFVILYNPNQAIDTIPLNDNNRFELTIPEPEQGLYTFKLQASDGMEYQTVLLESQDSVLCRINTMEFDESLVFTGTGAKKNNYLINLFLENEKEDKTVLGFSQLPAAEFEKKIDSIRSKKQKTLDSFSSKNTTSELFNDLVKTNIDYNYYLSKEVYPFVNYTSTERNIIQTLPKNFYKFRSKVDYNKNNLVNFAPYYSFLVHHLENIALTEHFKTSTDSTFNKKSLDYNLIKLELIDSLISNDSIKNSLLIRAAVGFISNNKDVADYDALLESFTEKSSNPNHKEYVSNIINSLKNLKPGNKLPNLTLVDINNIEVSLNKVIKKPTVLYFWSSSHKTHINSHAKARELKIKYPEINFIAINTDKSNESVWKNIVKQYHYATTNEFIFKHPKEAKHRLAIYPINKVMIINKNGNIVNAHTNMFSIHFEEQLLSLLNQ</sequence>
<keyword evidence="3" id="KW-1185">Reference proteome</keyword>
<evidence type="ECO:0000313" key="2">
    <source>
        <dbReference type="EMBL" id="GAA3790635.1"/>
    </source>
</evidence>
<feature type="domain" description="Thioredoxin" evidence="1">
    <location>
        <begin position="340"/>
        <end position="479"/>
    </location>
</feature>
<dbReference type="SUPFAM" id="SSF52833">
    <property type="entry name" value="Thioredoxin-like"/>
    <property type="match status" value="1"/>
</dbReference>
<dbReference type="InterPro" id="IPR012336">
    <property type="entry name" value="Thioredoxin-like_fold"/>
</dbReference>
<reference evidence="3" key="1">
    <citation type="journal article" date="2019" name="Int. J. Syst. Evol. Microbiol.">
        <title>The Global Catalogue of Microorganisms (GCM) 10K type strain sequencing project: providing services to taxonomists for standard genome sequencing and annotation.</title>
        <authorList>
            <consortium name="The Broad Institute Genomics Platform"/>
            <consortium name="The Broad Institute Genome Sequencing Center for Infectious Disease"/>
            <person name="Wu L."/>
            <person name="Ma J."/>
        </authorList>
    </citation>
    <scope>NUCLEOTIDE SEQUENCE [LARGE SCALE GENOMIC DNA]</scope>
    <source>
        <strain evidence="3">JCM 17525</strain>
    </source>
</reference>
<dbReference type="PROSITE" id="PS51352">
    <property type="entry name" value="THIOREDOXIN_2"/>
    <property type="match status" value="1"/>
</dbReference>
<dbReference type="PROSITE" id="PS51257">
    <property type="entry name" value="PROKAR_LIPOPROTEIN"/>
    <property type="match status" value="1"/>
</dbReference>
<comment type="caution">
    <text evidence="2">The sequence shown here is derived from an EMBL/GenBank/DDBJ whole genome shotgun (WGS) entry which is preliminary data.</text>
</comment>
<dbReference type="Gene3D" id="3.40.30.10">
    <property type="entry name" value="Glutaredoxin"/>
    <property type="match status" value="1"/>
</dbReference>
<gene>
    <name evidence="2" type="ORF">GCM10022271_23770</name>
</gene>
<organism evidence="2 3">
    <name type="scientific">Corallibacter vietnamensis</name>
    <dbReference type="NCBI Taxonomy" id="904130"/>
    <lineage>
        <taxon>Bacteria</taxon>
        <taxon>Pseudomonadati</taxon>
        <taxon>Bacteroidota</taxon>
        <taxon>Flavobacteriia</taxon>
        <taxon>Flavobacteriales</taxon>
        <taxon>Flavobacteriaceae</taxon>
        <taxon>Corallibacter</taxon>
    </lineage>
</organism>
<protein>
    <submittedName>
        <fullName evidence="2">Thioredoxin family protein</fullName>
    </submittedName>
</protein>
<dbReference type="InterPro" id="IPR036249">
    <property type="entry name" value="Thioredoxin-like_sf"/>
</dbReference>
<dbReference type="Pfam" id="PF13905">
    <property type="entry name" value="Thioredoxin_8"/>
    <property type="match status" value="1"/>
</dbReference>
<dbReference type="Proteomes" id="UP001501456">
    <property type="component" value="Unassembled WGS sequence"/>
</dbReference>
<name>A0ABP7HJU0_9FLAO</name>
<evidence type="ECO:0000259" key="1">
    <source>
        <dbReference type="PROSITE" id="PS51352"/>
    </source>
</evidence>
<proteinExistence type="predicted"/>